<dbReference type="SUPFAM" id="SSF53807">
    <property type="entry name" value="Helical backbone' metal receptor"/>
    <property type="match status" value="1"/>
</dbReference>
<dbReference type="PROSITE" id="PS50983">
    <property type="entry name" value="FE_B12_PBP"/>
    <property type="match status" value="1"/>
</dbReference>
<dbReference type="PANTHER" id="PTHR30535">
    <property type="entry name" value="VITAMIN B12-BINDING PROTEIN"/>
    <property type="match status" value="1"/>
</dbReference>
<comment type="caution">
    <text evidence="3">The sequence shown here is derived from an EMBL/GenBank/DDBJ whole genome shotgun (WGS) entry which is preliminary data.</text>
</comment>
<dbReference type="NCBIfam" id="NF038402">
    <property type="entry name" value="TroA_like"/>
    <property type="match status" value="1"/>
</dbReference>
<dbReference type="EMBL" id="JBHULU010000015">
    <property type="protein sequence ID" value="MFD2514283.1"/>
    <property type="molecule type" value="Genomic_DNA"/>
</dbReference>
<dbReference type="Pfam" id="PF01497">
    <property type="entry name" value="Peripla_BP_2"/>
    <property type="match status" value="1"/>
</dbReference>
<keyword evidence="1" id="KW-0732">Signal</keyword>
<keyword evidence="4" id="KW-1185">Reference proteome</keyword>
<dbReference type="Gene3D" id="3.40.50.1980">
    <property type="entry name" value="Nitrogenase molybdenum iron protein domain"/>
    <property type="match status" value="2"/>
</dbReference>
<evidence type="ECO:0000259" key="2">
    <source>
        <dbReference type="PROSITE" id="PS50983"/>
    </source>
</evidence>
<gene>
    <name evidence="3" type="ORF">ACFSRY_10435</name>
</gene>
<proteinExistence type="predicted"/>
<name>A0ABW5ILS4_9BACT</name>
<evidence type="ECO:0000313" key="4">
    <source>
        <dbReference type="Proteomes" id="UP001597544"/>
    </source>
</evidence>
<protein>
    <submittedName>
        <fullName evidence="3">ABC transporter substrate-binding protein</fullName>
    </submittedName>
</protein>
<dbReference type="InterPro" id="IPR054828">
    <property type="entry name" value="Vit_B12_bind_prot"/>
</dbReference>
<dbReference type="InterPro" id="IPR050902">
    <property type="entry name" value="ABC_Transporter_SBP"/>
</dbReference>
<evidence type="ECO:0000256" key="1">
    <source>
        <dbReference type="ARBA" id="ARBA00022729"/>
    </source>
</evidence>
<evidence type="ECO:0000313" key="3">
    <source>
        <dbReference type="EMBL" id="MFD2514283.1"/>
    </source>
</evidence>
<dbReference type="InterPro" id="IPR002491">
    <property type="entry name" value="ABC_transptr_periplasmic_BD"/>
</dbReference>
<reference evidence="4" key="1">
    <citation type="journal article" date="2019" name="Int. J. Syst. Evol. Microbiol.">
        <title>The Global Catalogue of Microorganisms (GCM) 10K type strain sequencing project: providing services to taxonomists for standard genome sequencing and annotation.</title>
        <authorList>
            <consortium name="The Broad Institute Genomics Platform"/>
            <consortium name="The Broad Institute Genome Sequencing Center for Infectious Disease"/>
            <person name="Wu L."/>
            <person name="Ma J."/>
        </authorList>
    </citation>
    <scope>NUCLEOTIDE SEQUENCE [LARGE SCALE GENOMIC DNA]</scope>
    <source>
        <strain evidence="4">KCTC 42498</strain>
    </source>
</reference>
<accession>A0ABW5ILS4</accession>
<sequence length="305" mass="34922">MKGEFKGLLRRNLFTFLTCLLVVFSACSRNDRQGTTEELILKDDLGREIKLESQPKRVFSLASSMTEMLFAVLDTTSIVARTPHDDYPAEALAKPVVNNYPVDYEQILQLKPDLVFTVEGITPLDVAARLEELGIPVYYQKYASVEDVFTGLEDIGRIMGREKQAQYLADSLRQEVKQIATRHQNKENPQQVLAITWSDPIYVYGQNTIFTDKLRLLGAENAVKEVFDQPYPALTREYVLKLNPDVLLGGTKEELEAKFFNLYPELRKIKAYQQKRLYEPTDDLMSRPGPRVVESLKELEGFLYP</sequence>
<dbReference type="Proteomes" id="UP001597544">
    <property type="component" value="Unassembled WGS sequence"/>
</dbReference>
<feature type="domain" description="Fe/B12 periplasmic-binding" evidence="2">
    <location>
        <begin position="57"/>
        <end position="305"/>
    </location>
</feature>
<organism evidence="3 4">
    <name type="scientific">Pontibacter locisalis</name>
    <dbReference type="NCBI Taxonomy" id="1719035"/>
    <lineage>
        <taxon>Bacteria</taxon>
        <taxon>Pseudomonadati</taxon>
        <taxon>Bacteroidota</taxon>
        <taxon>Cytophagia</taxon>
        <taxon>Cytophagales</taxon>
        <taxon>Hymenobacteraceae</taxon>
        <taxon>Pontibacter</taxon>
    </lineage>
</organism>
<dbReference type="PANTHER" id="PTHR30535:SF34">
    <property type="entry name" value="MOLYBDATE-BINDING PROTEIN MOLA"/>
    <property type="match status" value="1"/>
</dbReference>
<dbReference type="RefSeq" id="WP_377506561.1">
    <property type="nucleotide sequence ID" value="NZ_JBHULU010000015.1"/>
</dbReference>
<dbReference type="PROSITE" id="PS51257">
    <property type="entry name" value="PROKAR_LIPOPROTEIN"/>
    <property type="match status" value="1"/>
</dbReference>